<feature type="compositionally biased region" description="Basic and acidic residues" evidence="1">
    <location>
        <begin position="60"/>
        <end position="69"/>
    </location>
</feature>
<sequence length="69" mass="8307">MTNSDMILRLLTELKIEHQELKEQLEKLQLKLTALERENSNKKTVVAKQRRPSRFPTSFHEWRTSNNRD</sequence>
<evidence type="ECO:0000313" key="2">
    <source>
        <dbReference type="EMBL" id="ARJ25984.1"/>
    </source>
</evidence>
<reference evidence="2 3" key="1">
    <citation type="submission" date="2017-04" db="EMBL/GenBank/DDBJ databases">
        <title>The Characteristic of a Fine Plant Growth-Promoting Rhizobacteria Bacillus mycoides Gnyt1 and its Whole Genome Sequencing Analysis.</title>
        <authorList>
            <person name="Li J.H."/>
            <person name="Yao T."/>
        </authorList>
    </citation>
    <scope>NUCLEOTIDE SEQUENCE [LARGE SCALE GENOMIC DNA]</scope>
    <source>
        <strain evidence="2 3">Gnyt1</strain>
        <plasmid evidence="3">Plasmid unnamed6</plasmid>
    </source>
</reference>
<dbReference type="EMBL" id="CP020749">
    <property type="protein sequence ID" value="ARJ25984.1"/>
    <property type="molecule type" value="Genomic_DNA"/>
</dbReference>
<evidence type="ECO:0000256" key="1">
    <source>
        <dbReference type="SAM" id="MobiDB-lite"/>
    </source>
</evidence>
<accession>A0A1W6AJH6</accession>
<dbReference type="RefSeq" id="WP_085313664.1">
    <property type="nucleotide sequence ID" value="NZ_CP020749.1"/>
</dbReference>
<evidence type="ECO:0000313" key="3">
    <source>
        <dbReference type="Proteomes" id="UP000192932"/>
    </source>
</evidence>
<organism evidence="2 3">
    <name type="scientific">Bacillus mycoides</name>
    <dbReference type="NCBI Taxonomy" id="1405"/>
    <lineage>
        <taxon>Bacteria</taxon>
        <taxon>Bacillati</taxon>
        <taxon>Bacillota</taxon>
        <taxon>Bacilli</taxon>
        <taxon>Bacillales</taxon>
        <taxon>Bacillaceae</taxon>
        <taxon>Bacillus</taxon>
        <taxon>Bacillus cereus group</taxon>
    </lineage>
</organism>
<name>A0A1W6AJH6_BACMY</name>
<proteinExistence type="predicted"/>
<keyword evidence="2" id="KW-0614">Plasmid</keyword>
<dbReference type="AlphaFoldDB" id="A0A1W6AJH6"/>
<geneLocation type="plasmid" evidence="2 3">
    <name>unnamed6</name>
</geneLocation>
<feature type="region of interest" description="Disordered" evidence="1">
    <location>
        <begin position="40"/>
        <end position="69"/>
    </location>
</feature>
<dbReference type="Proteomes" id="UP000192932">
    <property type="component" value="Plasmid unnamed6"/>
</dbReference>
<protein>
    <submittedName>
        <fullName evidence="2">Preprotein translocase</fullName>
    </submittedName>
</protein>
<gene>
    <name evidence="2" type="ORF">B7492_33660</name>
</gene>